<evidence type="ECO:0000313" key="3">
    <source>
        <dbReference type="Proteomes" id="UP001174691"/>
    </source>
</evidence>
<name>A0AA38RN70_9PEZI</name>
<keyword evidence="3" id="KW-1185">Reference proteome</keyword>
<organism evidence="2 3">
    <name type="scientific">Coniochaeta hoffmannii</name>
    <dbReference type="NCBI Taxonomy" id="91930"/>
    <lineage>
        <taxon>Eukaryota</taxon>
        <taxon>Fungi</taxon>
        <taxon>Dikarya</taxon>
        <taxon>Ascomycota</taxon>
        <taxon>Pezizomycotina</taxon>
        <taxon>Sordariomycetes</taxon>
        <taxon>Sordariomycetidae</taxon>
        <taxon>Coniochaetales</taxon>
        <taxon>Coniochaetaceae</taxon>
        <taxon>Coniochaeta</taxon>
    </lineage>
</organism>
<dbReference type="PANTHER" id="PTHR28538:SF1">
    <property type="entry name" value="INTEGRAL INNER NUCLEAR MEMBRANE PROTEIN IMA1"/>
    <property type="match status" value="1"/>
</dbReference>
<comment type="caution">
    <text evidence="2">The sequence shown here is derived from an EMBL/GenBank/DDBJ whole genome shotgun (WGS) entry which is preliminary data.</text>
</comment>
<dbReference type="GO" id="GO:0044732">
    <property type="term" value="C:mitotic spindle pole body"/>
    <property type="evidence" value="ECO:0007669"/>
    <property type="project" value="TreeGrafter"/>
</dbReference>
<reference evidence="2" key="1">
    <citation type="submission" date="2022-07" db="EMBL/GenBank/DDBJ databases">
        <title>Fungi with potential for degradation of polypropylene.</title>
        <authorList>
            <person name="Gostincar C."/>
        </authorList>
    </citation>
    <scope>NUCLEOTIDE SEQUENCE</scope>
    <source>
        <strain evidence="2">EXF-13287</strain>
    </source>
</reference>
<accession>A0AA38RN70</accession>
<evidence type="ECO:0000256" key="1">
    <source>
        <dbReference type="SAM" id="MobiDB-lite"/>
    </source>
</evidence>
<dbReference type="GO" id="GO:0034992">
    <property type="term" value="C:microtubule organizing center attachment site"/>
    <property type="evidence" value="ECO:0007669"/>
    <property type="project" value="TreeGrafter"/>
</dbReference>
<dbReference type="Proteomes" id="UP001174691">
    <property type="component" value="Unassembled WGS sequence"/>
</dbReference>
<dbReference type="PANTHER" id="PTHR28538">
    <property type="entry name" value="INTEGRAL INNER NUCLEAR MEMBRANE PROTEIN IMA1"/>
    <property type="match status" value="1"/>
</dbReference>
<sequence>MDWSPSHSHSQHRAFSSYRAPGPANQGFSRAPTEEKKGAFWYRVPPAPVPPAHRLLNPPNQPRLRNIPPSAGNSPEVITFRGADGRMNTATVEDIGGGGGGAPGGGTMGDVAFARPSFFPPTPGDDPRNGLAELLEGSFTLSQREQEKQGRSWIGGLFAGKK</sequence>
<feature type="compositionally biased region" description="Gly residues" evidence="1">
    <location>
        <begin position="95"/>
        <end position="108"/>
    </location>
</feature>
<dbReference type="GO" id="GO:0034506">
    <property type="term" value="C:chromosome, centromeric core domain"/>
    <property type="evidence" value="ECO:0007669"/>
    <property type="project" value="TreeGrafter"/>
</dbReference>
<feature type="region of interest" description="Disordered" evidence="1">
    <location>
        <begin position="1"/>
        <end position="75"/>
    </location>
</feature>
<dbReference type="InterPro" id="IPR042321">
    <property type="entry name" value="Ima1"/>
</dbReference>
<feature type="region of interest" description="Disordered" evidence="1">
    <location>
        <begin position="89"/>
        <end position="162"/>
    </location>
</feature>
<dbReference type="GO" id="GO:0071765">
    <property type="term" value="P:nuclear inner membrane organization"/>
    <property type="evidence" value="ECO:0007669"/>
    <property type="project" value="InterPro"/>
</dbReference>
<dbReference type="AlphaFoldDB" id="A0AA38RN70"/>
<evidence type="ECO:0000313" key="2">
    <source>
        <dbReference type="EMBL" id="KAJ9144821.1"/>
    </source>
</evidence>
<protein>
    <submittedName>
        <fullName evidence="2">Uncharacterized protein</fullName>
    </submittedName>
</protein>
<dbReference type="EMBL" id="JANBVN010000095">
    <property type="protein sequence ID" value="KAJ9144821.1"/>
    <property type="molecule type" value="Genomic_DNA"/>
</dbReference>
<gene>
    <name evidence="2" type="ORF">NKR19_g6304</name>
</gene>
<proteinExistence type="predicted"/>